<dbReference type="PROSITE" id="PS51257">
    <property type="entry name" value="PROKAR_LIPOPROTEIN"/>
    <property type="match status" value="1"/>
</dbReference>
<organism evidence="8 9">
    <name type="scientific">Cupriavidus agavae</name>
    <dbReference type="NCBI Taxonomy" id="1001822"/>
    <lineage>
        <taxon>Bacteria</taxon>
        <taxon>Pseudomonadati</taxon>
        <taxon>Pseudomonadota</taxon>
        <taxon>Betaproteobacteria</taxon>
        <taxon>Burkholderiales</taxon>
        <taxon>Burkholderiaceae</taxon>
        <taxon>Cupriavidus</taxon>
    </lineage>
</organism>
<feature type="transmembrane region" description="Helical" evidence="6">
    <location>
        <begin position="344"/>
        <end position="370"/>
    </location>
</feature>
<feature type="domain" description="Metallo-beta-lactamase" evidence="7">
    <location>
        <begin position="573"/>
        <end position="750"/>
    </location>
</feature>
<feature type="transmembrane region" description="Helical" evidence="6">
    <location>
        <begin position="315"/>
        <end position="332"/>
    </location>
</feature>
<dbReference type="Gene3D" id="3.60.15.10">
    <property type="entry name" value="Ribonuclease Z/Hydroxyacylglutathione hydrolase-like"/>
    <property type="match status" value="1"/>
</dbReference>
<dbReference type="InterPro" id="IPR035681">
    <property type="entry name" value="ComA-like_MBL"/>
</dbReference>
<keyword evidence="2" id="KW-1003">Cell membrane</keyword>
<dbReference type="RefSeq" id="WP_130390552.1">
    <property type="nucleotide sequence ID" value="NZ_SGXM01000001.1"/>
</dbReference>
<protein>
    <submittedName>
        <fullName evidence="8">Competence protein ComEC</fullName>
    </submittedName>
</protein>
<evidence type="ECO:0000256" key="6">
    <source>
        <dbReference type="SAM" id="Phobius"/>
    </source>
</evidence>
<dbReference type="Pfam" id="PF03772">
    <property type="entry name" value="Competence"/>
    <property type="match status" value="1"/>
</dbReference>
<dbReference type="OrthoDB" id="9761531at2"/>
<feature type="transmembrane region" description="Helical" evidence="6">
    <location>
        <begin position="376"/>
        <end position="397"/>
    </location>
</feature>
<dbReference type="CDD" id="cd07731">
    <property type="entry name" value="ComA-like_MBL-fold"/>
    <property type="match status" value="1"/>
</dbReference>
<dbReference type="Pfam" id="PF13567">
    <property type="entry name" value="DUF4131"/>
    <property type="match status" value="1"/>
</dbReference>
<dbReference type="PANTHER" id="PTHR30619">
    <property type="entry name" value="DNA INTERNALIZATION/COMPETENCE PROTEIN COMEC/REC2"/>
    <property type="match status" value="1"/>
</dbReference>
<dbReference type="InterPro" id="IPR004797">
    <property type="entry name" value="Competence_ComEC/Rec2"/>
</dbReference>
<name>A0A4V2FI52_9BURK</name>
<proteinExistence type="predicted"/>
<evidence type="ECO:0000313" key="8">
    <source>
        <dbReference type="EMBL" id="RZT42569.1"/>
    </source>
</evidence>
<dbReference type="SMART" id="SM00849">
    <property type="entry name" value="Lactamase_B"/>
    <property type="match status" value="1"/>
</dbReference>
<evidence type="ECO:0000256" key="5">
    <source>
        <dbReference type="ARBA" id="ARBA00023136"/>
    </source>
</evidence>
<dbReference type="InterPro" id="IPR025405">
    <property type="entry name" value="DUF4131"/>
</dbReference>
<evidence type="ECO:0000259" key="7">
    <source>
        <dbReference type="SMART" id="SM00849"/>
    </source>
</evidence>
<evidence type="ECO:0000313" key="9">
    <source>
        <dbReference type="Proteomes" id="UP000291078"/>
    </source>
</evidence>
<reference evidence="8 9" key="1">
    <citation type="journal article" date="2015" name="Stand. Genomic Sci.">
        <title>Genomic Encyclopedia of Bacterial and Archaeal Type Strains, Phase III: the genomes of soil and plant-associated and newly described type strains.</title>
        <authorList>
            <person name="Whitman W.B."/>
            <person name="Woyke T."/>
            <person name="Klenk H.P."/>
            <person name="Zhou Y."/>
            <person name="Lilburn T.G."/>
            <person name="Beck B.J."/>
            <person name="De Vos P."/>
            <person name="Vandamme P."/>
            <person name="Eisen J.A."/>
            <person name="Garrity G."/>
            <person name="Hugenholtz P."/>
            <person name="Kyrpides N.C."/>
        </authorList>
    </citation>
    <scope>NUCLEOTIDE SEQUENCE [LARGE SCALE GENOMIC DNA]</scope>
    <source>
        <strain evidence="8 9">ASC-9842</strain>
    </source>
</reference>
<sequence length="836" mass="89308">MRVLLLAFVAGCWWLQQQGALPSAWWLLVAACAAAAACAVGRLRAPVRWTAGVALAVLAGFSWAAWRAEVRLGHWLDPSLAGRELSVTGIVAGLPDAAPHGTRFAFLPSHWEGQGETQFLAKRLLLTWRDAPEGLEPGQHYRLTVRLRRPRGLANPHGFDYGYWLLAQGFDATGHVRAGAFVADAGDLPLAVRIARWRAGLRDHLRQALPPDARFGAVLVALVIGDQRGIAREDWEVFRRTGISHLVSISGLHITMLSGAAGALAGWGWRRSFGFGRWLGRTRCASCPLSRLRERGANRRLRLIPLPLLWPSQKAALVVAVATGFAYAAIAGMQIPALRTVTMLTVAAVALWSGRAPPASVVLAWAAALAVAIDPWAVMSPGFWLSFGAVAVIFFHASRADEAGRERAPEGWAARLRASIASAARTQWAVTIGLVPLTLLLFGQVSVVSGLANAVAIPVVSLLVTPLALFAAVAPAGLAPPLLAIAHGALAWLVQGLAWLAAPSWAVWEAAQAGPLAFGLAWLGVVVLLVPRGPQGRAPPRWTGAVLMVPMLAAGRTPVPHGEFRLTALDVGQGTAVLVETRDRTLLYDAGPVYVSGTSAGGQVIVPFLRASGVRRLDMLMVSHEDADHAGGVADVLGAVPVAARLTAAPPDHRLLAPGQTAGQTAGWRPCLAGAAWTWDGVSFDILHPSPADLNSSRLSSNARSCVLRVSTGRRSALLTGDIGEREELALTRRLAPGALRADYLLVPHHGSGTSSSRGFLGAVRPELAVFQLGFGNRYRHPRDDVWRRYARAGIARYRSDETGAVTIETRGEGQAVATYRQQHRRYWRDVVAAPR</sequence>
<evidence type="ECO:0000256" key="3">
    <source>
        <dbReference type="ARBA" id="ARBA00022692"/>
    </source>
</evidence>
<evidence type="ECO:0000256" key="4">
    <source>
        <dbReference type="ARBA" id="ARBA00022989"/>
    </source>
</evidence>
<comment type="caution">
    <text evidence="8">The sequence shown here is derived from an EMBL/GenBank/DDBJ whole genome shotgun (WGS) entry which is preliminary data.</text>
</comment>
<keyword evidence="4 6" id="KW-1133">Transmembrane helix</keyword>
<dbReference type="GO" id="GO:0005886">
    <property type="term" value="C:plasma membrane"/>
    <property type="evidence" value="ECO:0007669"/>
    <property type="project" value="UniProtKB-SubCell"/>
</dbReference>
<dbReference type="InterPro" id="IPR004477">
    <property type="entry name" value="ComEC_N"/>
</dbReference>
<dbReference type="SUPFAM" id="SSF56281">
    <property type="entry name" value="Metallo-hydrolase/oxidoreductase"/>
    <property type="match status" value="1"/>
</dbReference>
<dbReference type="InterPro" id="IPR052159">
    <property type="entry name" value="Competence_DNA_uptake"/>
</dbReference>
<keyword evidence="5 6" id="KW-0472">Membrane</keyword>
<comment type="subcellular location">
    <subcellularLocation>
        <location evidence="1">Cell membrane</location>
        <topology evidence="1">Multi-pass membrane protein</topology>
    </subcellularLocation>
</comment>
<feature type="transmembrane region" description="Helical" evidence="6">
    <location>
        <begin position="481"/>
        <end position="501"/>
    </location>
</feature>
<dbReference type="PANTHER" id="PTHR30619:SF1">
    <property type="entry name" value="RECOMBINATION PROTEIN 2"/>
    <property type="match status" value="1"/>
</dbReference>
<dbReference type="EMBL" id="SGXM01000001">
    <property type="protein sequence ID" value="RZT42569.1"/>
    <property type="molecule type" value="Genomic_DNA"/>
</dbReference>
<evidence type="ECO:0000256" key="1">
    <source>
        <dbReference type="ARBA" id="ARBA00004651"/>
    </source>
</evidence>
<keyword evidence="9" id="KW-1185">Reference proteome</keyword>
<dbReference type="Proteomes" id="UP000291078">
    <property type="component" value="Unassembled WGS sequence"/>
</dbReference>
<dbReference type="NCBIfam" id="TIGR00361">
    <property type="entry name" value="ComEC_Rec2"/>
    <property type="match status" value="1"/>
</dbReference>
<dbReference type="NCBIfam" id="TIGR00360">
    <property type="entry name" value="ComEC_N-term"/>
    <property type="match status" value="1"/>
</dbReference>
<accession>A0A4V2FI52</accession>
<dbReference type="Pfam" id="PF00753">
    <property type="entry name" value="Lactamase_B"/>
    <property type="match status" value="1"/>
</dbReference>
<feature type="transmembrane region" description="Helical" evidence="6">
    <location>
        <begin position="454"/>
        <end position="474"/>
    </location>
</feature>
<feature type="transmembrane region" description="Helical" evidence="6">
    <location>
        <begin position="49"/>
        <end position="66"/>
    </location>
</feature>
<dbReference type="GO" id="GO:0030420">
    <property type="term" value="P:establishment of competence for transformation"/>
    <property type="evidence" value="ECO:0007669"/>
    <property type="project" value="InterPro"/>
</dbReference>
<gene>
    <name evidence="8" type="ORF">EV147_1608</name>
</gene>
<feature type="transmembrane region" description="Helical" evidence="6">
    <location>
        <begin position="513"/>
        <end position="531"/>
    </location>
</feature>
<dbReference type="InterPro" id="IPR036866">
    <property type="entry name" value="RibonucZ/Hydroxyglut_hydro"/>
</dbReference>
<feature type="transmembrane region" description="Helical" evidence="6">
    <location>
        <begin position="428"/>
        <end position="448"/>
    </location>
</feature>
<dbReference type="AlphaFoldDB" id="A0A4V2FI52"/>
<evidence type="ECO:0000256" key="2">
    <source>
        <dbReference type="ARBA" id="ARBA00022475"/>
    </source>
</evidence>
<keyword evidence="3 6" id="KW-0812">Transmembrane</keyword>
<dbReference type="InterPro" id="IPR001279">
    <property type="entry name" value="Metallo-B-lactamas"/>
</dbReference>
<feature type="transmembrane region" description="Helical" evidence="6">
    <location>
        <begin position="246"/>
        <end position="269"/>
    </location>
</feature>